<feature type="domain" description="SHSP" evidence="4">
    <location>
        <begin position="58"/>
        <end position="172"/>
    </location>
</feature>
<proteinExistence type="inferred from homology"/>
<evidence type="ECO:0000256" key="1">
    <source>
        <dbReference type="ARBA" id="ARBA00023016"/>
    </source>
</evidence>
<comment type="similarity">
    <text evidence="2 3">Belongs to the small heat shock protein (HSP20) family.</text>
</comment>
<dbReference type="CDD" id="cd06526">
    <property type="entry name" value="metazoan_ACD"/>
    <property type="match status" value="1"/>
</dbReference>
<name>A0ABM1ZMF9_AEDAL</name>
<dbReference type="PANTHER" id="PTHR45640">
    <property type="entry name" value="HEAT SHOCK PROTEIN HSP-12.2-RELATED"/>
    <property type="match status" value="1"/>
</dbReference>
<reference evidence="6" key="1">
    <citation type="journal article" date="2015" name="Proc. Natl. Acad. Sci. U.S.A.">
        <title>Genome sequence of the Asian Tiger mosquito, Aedes albopictus, reveals insights into its biology, genetics, and evolution.</title>
        <authorList>
            <person name="Chen X.G."/>
            <person name="Jiang X."/>
            <person name="Gu J."/>
            <person name="Xu M."/>
            <person name="Wu Y."/>
            <person name="Deng Y."/>
            <person name="Zhang C."/>
            <person name="Bonizzoni M."/>
            <person name="Dermauw W."/>
            <person name="Vontas J."/>
            <person name="Armbruster P."/>
            <person name="Huang X."/>
            <person name="Yang Y."/>
            <person name="Zhang H."/>
            <person name="He W."/>
            <person name="Peng H."/>
            <person name="Liu Y."/>
            <person name="Wu K."/>
            <person name="Chen J."/>
            <person name="Lirakis M."/>
            <person name="Topalis P."/>
            <person name="Van Leeuwen T."/>
            <person name="Hall A.B."/>
            <person name="Jiang X."/>
            <person name="Thorpe C."/>
            <person name="Mueller R.L."/>
            <person name="Sun C."/>
            <person name="Waterhouse R.M."/>
            <person name="Yan G."/>
            <person name="Tu Z.J."/>
            <person name="Fang X."/>
            <person name="James A.A."/>
        </authorList>
    </citation>
    <scope>NUCLEOTIDE SEQUENCE [LARGE SCALE GENOMIC DNA]</scope>
    <source>
        <strain evidence="6">Foshan</strain>
    </source>
</reference>
<keyword evidence="6" id="KW-1185">Reference proteome</keyword>
<protein>
    <recommendedName>
        <fullName evidence="4">SHSP domain-containing protein</fullName>
    </recommendedName>
</protein>
<organism evidence="5 6">
    <name type="scientific">Aedes albopictus</name>
    <name type="common">Asian tiger mosquito</name>
    <name type="synonym">Stegomyia albopicta</name>
    <dbReference type="NCBI Taxonomy" id="7160"/>
    <lineage>
        <taxon>Eukaryota</taxon>
        <taxon>Metazoa</taxon>
        <taxon>Ecdysozoa</taxon>
        <taxon>Arthropoda</taxon>
        <taxon>Hexapoda</taxon>
        <taxon>Insecta</taxon>
        <taxon>Pterygota</taxon>
        <taxon>Neoptera</taxon>
        <taxon>Endopterygota</taxon>
        <taxon>Diptera</taxon>
        <taxon>Nematocera</taxon>
        <taxon>Culicoidea</taxon>
        <taxon>Culicidae</taxon>
        <taxon>Culicinae</taxon>
        <taxon>Aedini</taxon>
        <taxon>Aedes</taxon>
        <taxon>Stegomyia</taxon>
    </lineage>
</organism>
<evidence type="ECO:0000256" key="3">
    <source>
        <dbReference type="RuleBase" id="RU003616"/>
    </source>
</evidence>
<evidence type="ECO:0000256" key="2">
    <source>
        <dbReference type="PROSITE-ProRule" id="PRU00285"/>
    </source>
</evidence>
<sequence length="193" mass="22052">MYYRAVHTAVAMINFSKSLTFRGLVVYDLDLGKFRRLSLGSVIEFKRNYRRFPSTIVHYSIAACQDFGSTIHADKVKFQINLDVQQLRYFGEGLRPSLRQRIIIIEGDTSRSRTIMDTYISQYFIQRYSLPPELDFNQINSSISSHGILTISAPKRAVADAEGHKSIPIVQTGQPLKRISVDHVKKESITHKS</sequence>
<dbReference type="PANTHER" id="PTHR45640:SF13">
    <property type="entry name" value="HEAT SHOCK PROTEIN 22-RELATED"/>
    <property type="match status" value="1"/>
</dbReference>
<dbReference type="PROSITE" id="PS01031">
    <property type="entry name" value="SHSP"/>
    <property type="match status" value="1"/>
</dbReference>
<evidence type="ECO:0000313" key="5">
    <source>
        <dbReference type="EnsemblMetazoa" id="AALFPA23_019887.P29295"/>
    </source>
</evidence>
<evidence type="ECO:0000259" key="4">
    <source>
        <dbReference type="PROSITE" id="PS01031"/>
    </source>
</evidence>
<keyword evidence="1" id="KW-0346">Stress response</keyword>
<dbReference type="InterPro" id="IPR001436">
    <property type="entry name" value="Alpha-crystallin/sHSP_animal"/>
</dbReference>
<dbReference type="Proteomes" id="UP000069940">
    <property type="component" value="Unassembled WGS sequence"/>
</dbReference>
<dbReference type="Gene3D" id="2.60.40.790">
    <property type="match status" value="1"/>
</dbReference>
<dbReference type="RefSeq" id="XP_062714956.1">
    <property type="nucleotide sequence ID" value="XM_062858972.1"/>
</dbReference>
<accession>A0ABM1ZMF9</accession>
<dbReference type="EnsemblMetazoa" id="AALFPA23_019887.R29295">
    <property type="protein sequence ID" value="AALFPA23_019887.P29295"/>
    <property type="gene ID" value="AALFPA23_019887"/>
</dbReference>
<dbReference type="InterPro" id="IPR002068">
    <property type="entry name" value="A-crystallin/Hsp20_dom"/>
</dbReference>
<dbReference type="PRINTS" id="PR00299">
    <property type="entry name" value="ACRYSTALLIN"/>
</dbReference>
<reference evidence="5" key="2">
    <citation type="submission" date="2025-05" db="UniProtKB">
        <authorList>
            <consortium name="EnsemblMetazoa"/>
        </authorList>
    </citation>
    <scope>IDENTIFICATION</scope>
    <source>
        <strain evidence="5">Foshan</strain>
    </source>
</reference>
<dbReference type="InterPro" id="IPR008978">
    <property type="entry name" value="HSP20-like_chaperone"/>
</dbReference>
<evidence type="ECO:0000313" key="6">
    <source>
        <dbReference type="Proteomes" id="UP000069940"/>
    </source>
</evidence>
<dbReference type="Pfam" id="PF00011">
    <property type="entry name" value="HSP20"/>
    <property type="match status" value="1"/>
</dbReference>
<dbReference type="SUPFAM" id="SSF49764">
    <property type="entry name" value="HSP20-like chaperones"/>
    <property type="match status" value="1"/>
</dbReference>
<dbReference type="GeneID" id="134291337"/>